<keyword evidence="4" id="KW-1185">Reference proteome</keyword>
<gene>
    <name evidence="3" type="ORF">SBAD_LOCUS4372</name>
</gene>
<dbReference type="GO" id="GO:0008270">
    <property type="term" value="F:zinc ion binding"/>
    <property type="evidence" value="ECO:0007669"/>
    <property type="project" value="UniProtKB-KW"/>
</dbReference>
<reference evidence="5" key="1">
    <citation type="submission" date="2016-06" db="UniProtKB">
        <authorList>
            <consortium name="WormBaseParasite"/>
        </authorList>
    </citation>
    <scope>IDENTIFICATION</scope>
</reference>
<dbReference type="PANTHER" id="PTHR10747">
    <property type="entry name" value="TRANSCRIPTION FACTOR COE FAMILY MEMBER"/>
    <property type="match status" value="1"/>
</dbReference>
<proteinExistence type="inferred from homology"/>
<keyword evidence="1" id="KW-0863">Zinc-finger</keyword>
<evidence type="ECO:0000256" key="1">
    <source>
        <dbReference type="RuleBase" id="RU004489"/>
    </source>
</evidence>
<dbReference type="InterPro" id="IPR032200">
    <property type="entry name" value="COE_DBD"/>
</dbReference>
<keyword evidence="1" id="KW-0217">Developmental protein</keyword>
<evidence type="ECO:0000313" key="3">
    <source>
        <dbReference type="EMBL" id="VDP04165.1"/>
    </source>
</evidence>
<keyword evidence="1" id="KW-0805">Transcription regulation</keyword>
<dbReference type="AlphaFoldDB" id="A0A183IL76"/>
<feature type="domain" description="Transcription factor COE DNA-binding" evidence="2">
    <location>
        <begin position="15"/>
        <end position="107"/>
    </location>
</feature>
<keyword evidence="1" id="KW-0804">Transcription</keyword>
<keyword evidence="1" id="KW-0479">Metal-binding</keyword>
<name>A0A183IL76_9BILA</name>
<reference evidence="3 4" key="2">
    <citation type="submission" date="2018-11" db="EMBL/GenBank/DDBJ databases">
        <authorList>
            <consortium name="Pathogen Informatics"/>
        </authorList>
    </citation>
    <scope>NUCLEOTIDE SEQUENCE [LARGE SCALE GENOMIC DNA]</scope>
</reference>
<dbReference type="WBParaSite" id="SBAD_0000456201-mRNA-1">
    <property type="protein sequence ID" value="SBAD_0000456201-mRNA-1"/>
    <property type="gene ID" value="SBAD_0000456201"/>
</dbReference>
<dbReference type="Gene3D" id="2.60.40.3180">
    <property type="entry name" value="Transcription factor COE1, DNA-binding domain"/>
    <property type="match status" value="1"/>
</dbReference>
<protein>
    <submittedName>
        <fullName evidence="5">COE1_DBD domain-containing protein</fullName>
    </submittedName>
</protein>
<dbReference type="EMBL" id="UZAM01008280">
    <property type="protein sequence ID" value="VDP04165.1"/>
    <property type="molecule type" value="Genomic_DNA"/>
</dbReference>
<dbReference type="Pfam" id="PF16422">
    <property type="entry name" value="COE1_DBD"/>
    <property type="match status" value="1"/>
</dbReference>
<keyword evidence="1" id="KW-0238">DNA-binding</keyword>
<dbReference type="GO" id="GO:0003677">
    <property type="term" value="F:DNA binding"/>
    <property type="evidence" value="ECO:0007669"/>
    <property type="project" value="UniProtKB-KW"/>
</dbReference>
<comment type="similarity">
    <text evidence="1">Belongs to the COE family.</text>
</comment>
<evidence type="ECO:0000313" key="4">
    <source>
        <dbReference type="Proteomes" id="UP000270296"/>
    </source>
</evidence>
<evidence type="ECO:0000313" key="5">
    <source>
        <dbReference type="WBParaSite" id="SBAD_0000456201-mRNA-1"/>
    </source>
</evidence>
<dbReference type="InterPro" id="IPR003523">
    <property type="entry name" value="Transcription_factor_COE"/>
</dbReference>
<organism evidence="5">
    <name type="scientific">Soboliphyme baturini</name>
    <dbReference type="NCBI Taxonomy" id="241478"/>
    <lineage>
        <taxon>Eukaryota</taxon>
        <taxon>Metazoa</taxon>
        <taxon>Ecdysozoa</taxon>
        <taxon>Nematoda</taxon>
        <taxon>Enoplea</taxon>
        <taxon>Dorylaimia</taxon>
        <taxon>Dioctophymatida</taxon>
        <taxon>Dioctophymatoidea</taxon>
        <taxon>Soboliphymatidae</taxon>
        <taxon>Soboliphyme</taxon>
    </lineage>
</organism>
<keyword evidence="1" id="KW-0539">Nucleus</keyword>
<dbReference type="InterPro" id="IPR038173">
    <property type="entry name" value="COE_DBD_sf"/>
</dbReference>
<dbReference type="GO" id="GO:0005634">
    <property type="term" value="C:nucleus"/>
    <property type="evidence" value="ECO:0007669"/>
    <property type="project" value="UniProtKB-SubCell"/>
</dbReference>
<dbReference type="GO" id="GO:0006355">
    <property type="term" value="P:regulation of DNA-templated transcription"/>
    <property type="evidence" value="ECO:0007669"/>
    <property type="project" value="InterPro"/>
</dbReference>
<dbReference type="OrthoDB" id="25246at2759"/>
<keyword evidence="1" id="KW-0862">Zinc</keyword>
<accession>A0A183IL76</accession>
<dbReference type="Proteomes" id="UP000270296">
    <property type="component" value="Unassembled WGS sequence"/>
</dbReference>
<sequence length="204" mass="23065">MPVVSGDQMIMLYFSAQLARAHFEKQPPSNLRKSNFFHFVVALYDRAGQPVEIERTQFIDFVEKDKEPENVKTNNGIHYKLWLLYANGIRQEQDVYVRLIDSVTKQVGACSVVCIRFFVLCLFGLSYSSFRRMSRVIVISPPPLSSVSVKYGHCFHVRPAVALDLSASDRALPLTAVARCSVARVEARRRGFHSFGPLPVTVDP</sequence>
<evidence type="ECO:0000259" key="2">
    <source>
        <dbReference type="Pfam" id="PF16422"/>
    </source>
</evidence>
<comment type="subcellular location">
    <subcellularLocation>
        <location evidence="1">Nucleus</location>
    </subcellularLocation>
</comment>